<dbReference type="SUPFAM" id="SSF51735">
    <property type="entry name" value="NAD(P)-binding Rossmann-fold domains"/>
    <property type="match status" value="1"/>
</dbReference>
<evidence type="ECO:0000313" key="5">
    <source>
        <dbReference type="Proteomes" id="UP001196509"/>
    </source>
</evidence>
<sequence length="308" mass="33748">MKGEMGDSWHAFLNSASKDRPVVRAPVEHGDPSIDYAVAWAPEPGLLASLPNLKAIFSVGAGVDHLFRDPDLPNVPIVRVVAEDLTNRMSEYVVWRVLDHHRQGDRYRRQQTQRLWGEDLDQPVAADVTVGILGLGALGQDAARKLRALGFQVAGWSRSPKTMEGVQSFAGENGLDDFLKISDMIVCLLPLTDETRHILSLPLFEKLKKGGPFGAPVLINAGRGGQQVEEDIVTALDRRLLSAASLDVFNGEPLSPDSPLWLDERIFITPHAAATSVASAIVPGMLEQMDRHDAGEPLKNLVDRSRNY</sequence>
<dbReference type="Proteomes" id="UP001196509">
    <property type="component" value="Unassembled WGS sequence"/>
</dbReference>
<proteinExistence type="predicted"/>
<name>A0AAE3D221_9HYPH</name>
<reference evidence="4" key="1">
    <citation type="submission" date="2021-08" db="EMBL/GenBank/DDBJ databases">
        <title>Hoeflea bacterium WL0058 sp. nov., isolated from the sediment.</title>
        <authorList>
            <person name="Wang L."/>
            <person name="Zhang D."/>
        </authorList>
    </citation>
    <scope>NUCLEOTIDE SEQUENCE</scope>
    <source>
        <strain evidence="4">WL0058</strain>
    </source>
</reference>
<dbReference type="CDD" id="cd12164">
    <property type="entry name" value="GDH_like_2"/>
    <property type="match status" value="1"/>
</dbReference>
<keyword evidence="2" id="KW-0520">NAD</keyword>
<dbReference type="Gene3D" id="3.40.50.720">
    <property type="entry name" value="NAD(P)-binding Rossmann-like Domain"/>
    <property type="match status" value="2"/>
</dbReference>
<keyword evidence="1" id="KW-0560">Oxidoreductase</keyword>
<comment type="caution">
    <text evidence="4">The sequence shown here is derived from an EMBL/GenBank/DDBJ whole genome shotgun (WGS) entry which is preliminary data.</text>
</comment>
<dbReference type="GO" id="GO:0016491">
    <property type="term" value="F:oxidoreductase activity"/>
    <property type="evidence" value="ECO:0007669"/>
    <property type="project" value="UniProtKB-KW"/>
</dbReference>
<feature type="domain" description="D-isomer specific 2-hydroxyacid dehydrogenase NAD-binding" evidence="3">
    <location>
        <begin position="96"/>
        <end position="273"/>
    </location>
</feature>
<gene>
    <name evidence="4" type="ORF">K1W69_12855</name>
</gene>
<evidence type="ECO:0000256" key="2">
    <source>
        <dbReference type="ARBA" id="ARBA00023027"/>
    </source>
</evidence>
<dbReference type="InterPro" id="IPR036291">
    <property type="entry name" value="NAD(P)-bd_dom_sf"/>
</dbReference>
<dbReference type="InterPro" id="IPR006140">
    <property type="entry name" value="D-isomer_DH_NAD-bd"/>
</dbReference>
<keyword evidence="5" id="KW-1185">Reference proteome</keyword>
<dbReference type="GO" id="GO:0051287">
    <property type="term" value="F:NAD binding"/>
    <property type="evidence" value="ECO:0007669"/>
    <property type="project" value="InterPro"/>
</dbReference>
<dbReference type="PANTHER" id="PTHR43333">
    <property type="entry name" value="2-HACID_DH_C DOMAIN-CONTAINING PROTEIN"/>
    <property type="match status" value="1"/>
</dbReference>
<dbReference type="EMBL" id="JAICBX010000002">
    <property type="protein sequence ID" value="MBW8638078.1"/>
    <property type="molecule type" value="Genomic_DNA"/>
</dbReference>
<evidence type="ECO:0000256" key="1">
    <source>
        <dbReference type="ARBA" id="ARBA00023002"/>
    </source>
</evidence>
<protein>
    <submittedName>
        <fullName evidence="4">Glyoxylate/hydroxypyruvate reductase A</fullName>
    </submittedName>
</protein>
<accession>A0AAE3D221</accession>
<dbReference type="AlphaFoldDB" id="A0AAE3D221"/>
<organism evidence="4 5">
    <name type="scientific">Flavimaribacter sediminis</name>
    <dbReference type="NCBI Taxonomy" id="2865987"/>
    <lineage>
        <taxon>Bacteria</taxon>
        <taxon>Pseudomonadati</taxon>
        <taxon>Pseudomonadota</taxon>
        <taxon>Alphaproteobacteria</taxon>
        <taxon>Hyphomicrobiales</taxon>
        <taxon>Rhizobiaceae</taxon>
        <taxon>Flavimaribacter</taxon>
    </lineage>
</organism>
<evidence type="ECO:0000313" key="4">
    <source>
        <dbReference type="EMBL" id="MBW8638078.1"/>
    </source>
</evidence>
<evidence type="ECO:0000259" key="3">
    <source>
        <dbReference type="Pfam" id="PF02826"/>
    </source>
</evidence>
<dbReference type="Pfam" id="PF02826">
    <property type="entry name" value="2-Hacid_dh_C"/>
    <property type="match status" value="1"/>
</dbReference>
<dbReference type="PANTHER" id="PTHR43333:SF1">
    <property type="entry name" value="D-ISOMER SPECIFIC 2-HYDROXYACID DEHYDROGENASE NAD-BINDING DOMAIN-CONTAINING PROTEIN"/>
    <property type="match status" value="1"/>
</dbReference>